<accession>A0A9W6Q6W8</accession>
<gene>
    <name evidence="1" type="ORF">Kpho02_18900</name>
</gene>
<proteinExistence type="predicted"/>
<dbReference type="Proteomes" id="UP001165041">
    <property type="component" value="Unassembled WGS sequence"/>
</dbReference>
<evidence type="ECO:0000313" key="2">
    <source>
        <dbReference type="Proteomes" id="UP001165041"/>
    </source>
</evidence>
<comment type="caution">
    <text evidence="1">The sequence shown here is derived from an EMBL/GenBank/DDBJ whole genome shotgun (WGS) entry which is preliminary data.</text>
</comment>
<dbReference type="EMBL" id="BSSA01000005">
    <property type="protein sequence ID" value="GLW69591.1"/>
    <property type="molecule type" value="Genomic_DNA"/>
</dbReference>
<sequence length="45" mass="4782">MAALEHLTFRTPKPARFGSGYRRAAVLRAAGFDEAAVHRAGRAGA</sequence>
<organism evidence="1 2">
    <name type="scientific">Kitasatospora phosalacinea</name>
    <dbReference type="NCBI Taxonomy" id="2065"/>
    <lineage>
        <taxon>Bacteria</taxon>
        <taxon>Bacillati</taxon>
        <taxon>Actinomycetota</taxon>
        <taxon>Actinomycetes</taxon>
        <taxon>Kitasatosporales</taxon>
        <taxon>Streptomycetaceae</taxon>
        <taxon>Kitasatospora</taxon>
    </lineage>
</organism>
<evidence type="ECO:0000313" key="1">
    <source>
        <dbReference type="EMBL" id="GLW69591.1"/>
    </source>
</evidence>
<name>A0A9W6Q6W8_9ACTN</name>
<dbReference type="AlphaFoldDB" id="A0A9W6Q6W8"/>
<protein>
    <submittedName>
        <fullName evidence="1">Uncharacterized protein</fullName>
    </submittedName>
</protein>
<reference evidence="1" key="1">
    <citation type="submission" date="2023-02" db="EMBL/GenBank/DDBJ databases">
        <title>Kitasatospora phosalacinea NBRC 14627.</title>
        <authorList>
            <person name="Ichikawa N."/>
            <person name="Sato H."/>
            <person name="Tonouchi N."/>
        </authorList>
    </citation>
    <scope>NUCLEOTIDE SEQUENCE</scope>
    <source>
        <strain evidence="1">NBRC 14627</strain>
    </source>
</reference>
<dbReference type="RefSeq" id="WP_285735480.1">
    <property type="nucleotide sequence ID" value="NZ_BSSA01000005.1"/>
</dbReference>